<keyword evidence="4" id="KW-1185">Reference proteome</keyword>
<proteinExistence type="inferred from homology"/>
<evidence type="ECO:0000259" key="2">
    <source>
        <dbReference type="Pfam" id="PF08450"/>
    </source>
</evidence>
<dbReference type="Pfam" id="PF08450">
    <property type="entry name" value="SGL"/>
    <property type="match status" value="1"/>
</dbReference>
<evidence type="ECO:0000313" key="3">
    <source>
        <dbReference type="EMBL" id="MEJ5047865.1"/>
    </source>
</evidence>
<accession>A0ABU8Q0K8</accession>
<dbReference type="GO" id="GO:0016787">
    <property type="term" value="F:hydrolase activity"/>
    <property type="evidence" value="ECO:0007669"/>
    <property type="project" value="UniProtKB-KW"/>
</dbReference>
<comment type="similarity">
    <text evidence="1">Belongs to the SMP-30/CGR1 family.</text>
</comment>
<feature type="domain" description="SMP-30/Gluconolactonase/LRE-like region" evidence="2">
    <location>
        <begin position="14"/>
        <end position="254"/>
    </location>
</feature>
<dbReference type="Gene3D" id="2.120.10.30">
    <property type="entry name" value="TolB, C-terminal domain"/>
    <property type="match status" value="1"/>
</dbReference>
<dbReference type="SUPFAM" id="SSF63829">
    <property type="entry name" value="Calcium-dependent phosphotriesterase"/>
    <property type="match status" value="1"/>
</dbReference>
<comment type="caution">
    <text evidence="3">The sequence shown here is derived from an EMBL/GenBank/DDBJ whole genome shotgun (WGS) entry which is preliminary data.</text>
</comment>
<organism evidence="3 4">
    <name type="scientific">Pantoea nemavictus</name>
    <dbReference type="NCBI Taxonomy" id="2726955"/>
    <lineage>
        <taxon>Bacteria</taxon>
        <taxon>Pseudomonadati</taxon>
        <taxon>Pseudomonadota</taxon>
        <taxon>Gammaproteobacteria</taxon>
        <taxon>Enterobacterales</taxon>
        <taxon>Erwiniaceae</taxon>
        <taxon>Pantoea</taxon>
    </lineage>
</organism>
<dbReference type="InterPro" id="IPR013658">
    <property type="entry name" value="SGL"/>
</dbReference>
<dbReference type="InterPro" id="IPR011042">
    <property type="entry name" value="6-blade_b-propeller_TolB-like"/>
</dbReference>
<name>A0ABU8Q0K8_9GAMM</name>
<protein>
    <submittedName>
        <fullName evidence="3">SMP-30/gluconolactonase/LRE family protein</fullName>
        <ecNumber evidence="3">3.1.1.99</ecNumber>
    </submittedName>
</protein>
<dbReference type="Proteomes" id="UP001362100">
    <property type="component" value="Unassembled WGS sequence"/>
</dbReference>
<keyword evidence="3" id="KW-0378">Hydrolase</keyword>
<dbReference type="InterPro" id="IPR005511">
    <property type="entry name" value="SMP-30"/>
</dbReference>
<dbReference type="PANTHER" id="PTHR10907:SF47">
    <property type="entry name" value="REGUCALCIN"/>
    <property type="match status" value="1"/>
</dbReference>
<sequence length="282" mass="31275">MNGISVVFPGKAVLGESPIWSWSRARLLWVDTLGASLNYFDPVTGRNVKHAMPGPLGFVVEKNTGELIIGIGCHVELIDRAGKRRRIATAPHAQEGFRLNDASLDSSGRLWVGLIDEELQDGSGYLYRFDPDGKWHTVDAGFTLINGISWSLDCKTLYVTDSRRGVIYGYDNDPDSGEVSHRREVASINPKKGKPDGLIVDQYGFLLSVLFDGAAIARISPEGEIERWINLPVQRPTSCAFADNDRYLYITSARLGISETLLEKMPYSGALLRLDYKRALEI</sequence>
<dbReference type="EMBL" id="JBBGZW010000002">
    <property type="protein sequence ID" value="MEJ5047865.1"/>
    <property type="molecule type" value="Genomic_DNA"/>
</dbReference>
<evidence type="ECO:0000313" key="4">
    <source>
        <dbReference type="Proteomes" id="UP001362100"/>
    </source>
</evidence>
<evidence type="ECO:0000256" key="1">
    <source>
        <dbReference type="ARBA" id="ARBA00008853"/>
    </source>
</evidence>
<reference evidence="3 4" key="1">
    <citation type="submission" date="2023-12" db="EMBL/GenBank/DDBJ databases">
        <title>Gut-associated functions are favored during microbiome assembly across C. elegans life.</title>
        <authorList>
            <person name="Zimmermann J."/>
        </authorList>
    </citation>
    <scope>NUCLEOTIDE SEQUENCE [LARGE SCALE GENOMIC DNA]</scope>
    <source>
        <strain evidence="3 4">BIGb0393</strain>
    </source>
</reference>
<dbReference type="EC" id="3.1.1.99" evidence="3"/>
<gene>
    <name evidence="3" type="ORF">WH298_21985</name>
</gene>
<dbReference type="RefSeq" id="WP_180824048.1">
    <property type="nucleotide sequence ID" value="NZ_JACAWY010000002.1"/>
</dbReference>
<dbReference type="PANTHER" id="PTHR10907">
    <property type="entry name" value="REGUCALCIN"/>
    <property type="match status" value="1"/>
</dbReference>
<dbReference type="PRINTS" id="PR01790">
    <property type="entry name" value="SMP30FAMILY"/>
</dbReference>